<keyword evidence="3" id="KW-1185">Reference proteome</keyword>
<evidence type="ECO:0000313" key="2">
    <source>
        <dbReference type="EMBL" id="WTR99844.1"/>
    </source>
</evidence>
<proteinExistence type="predicted"/>
<dbReference type="InterPro" id="IPR046036">
    <property type="entry name" value="DUF5994"/>
</dbReference>
<protein>
    <submittedName>
        <fullName evidence="2">DUF5994 family protein</fullName>
    </submittedName>
</protein>
<gene>
    <name evidence="2" type="ORF">OHB34_18000</name>
</gene>
<name>A0ABZ1M8Z1_9ACTN</name>
<feature type="region of interest" description="Disordered" evidence="1">
    <location>
        <begin position="48"/>
        <end position="67"/>
    </location>
</feature>
<dbReference type="RefSeq" id="WP_231909185.1">
    <property type="nucleotide sequence ID" value="NZ_CP108200.1"/>
</dbReference>
<organism evidence="2 3">
    <name type="scientific">Streptomyces anthocyanicus</name>
    <dbReference type="NCBI Taxonomy" id="68174"/>
    <lineage>
        <taxon>Bacteria</taxon>
        <taxon>Bacillati</taxon>
        <taxon>Actinomycetota</taxon>
        <taxon>Actinomycetes</taxon>
        <taxon>Kitasatosporales</taxon>
        <taxon>Streptomycetaceae</taxon>
        <taxon>Streptomyces</taxon>
        <taxon>Streptomyces violaceoruber group</taxon>
    </lineage>
</organism>
<dbReference type="Pfam" id="PF19457">
    <property type="entry name" value="DUF5994"/>
    <property type="match status" value="1"/>
</dbReference>
<sequence length="139" mass="14346">MFRHPPGEPTATAALGDGAPTGVRWEAEGVSSRRVSTLAGPPSPVRVLADGGHDSATPSSRSGSVPLRPFTTYLCDGAWWPRRGTLAAESPALISGLTERLGPVPRIVPDRAAGPPCETARAAMTGAVRTDDPGRPGRS</sequence>
<feature type="region of interest" description="Disordered" evidence="1">
    <location>
        <begin position="1"/>
        <end position="22"/>
    </location>
</feature>
<evidence type="ECO:0000256" key="1">
    <source>
        <dbReference type="SAM" id="MobiDB-lite"/>
    </source>
</evidence>
<evidence type="ECO:0000313" key="3">
    <source>
        <dbReference type="Proteomes" id="UP001622731"/>
    </source>
</evidence>
<dbReference type="EMBL" id="CP108200">
    <property type="protein sequence ID" value="WTR99844.1"/>
    <property type="molecule type" value="Genomic_DNA"/>
</dbReference>
<dbReference type="Proteomes" id="UP001622731">
    <property type="component" value="Chromosome"/>
</dbReference>
<accession>A0ABZ1M8Z1</accession>
<reference evidence="2 3" key="1">
    <citation type="submission" date="2022-10" db="EMBL/GenBank/DDBJ databases">
        <title>The complete genomes of actinobacterial strains from the NBC collection.</title>
        <authorList>
            <person name="Joergensen T.S."/>
            <person name="Alvarez Arevalo M."/>
            <person name="Sterndorff E.B."/>
            <person name="Faurdal D."/>
            <person name="Vuksanovic O."/>
            <person name="Mourched A.-S."/>
            <person name="Charusanti P."/>
            <person name="Shaw S."/>
            <person name="Blin K."/>
            <person name="Weber T."/>
        </authorList>
    </citation>
    <scope>NUCLEOTIDE SEQUENCE [LARGE SCALE GENOMIC DNA]</scope>
    <source>
        <strain evidence="2 3">NBC_00116</strain>
    </source>
</reference>